<evidence type="ECO:0000313" key="6">
    <source>
        <dbReference type="Proteomes" id="UP000229574"/>
    </source>
</evidence>
<keyword evidence="2" id="KW-0961">Cell wall biogenesis/degradation</keyword>
<comment type="subcellular location">
    <subcellularLocation>
        <location evidence="2">Cytoplasm</location>
    </subcellularLocation>
</comment>
<dbReference type="Proteomes" id="UP000229574">
    <property type="component" value="Unassembled WGS sequence"/>
</dbReference>
<dbReference type="CDD" id="cd01983">
    <property type="entry name" value="SIMIBI"/>
    <property type="match status" value="1"/>
</dbReference>
<dbReference type="SUPFAM" id="SSF53244">
    <property type="entry name" value="MurD-like peptide ligases, peptide-binding domain"/>
    <property type="match status" value="1"/>
</dbReference>
<feature type="domain" description="Mur ligase C-terminal" evidence="3">
    <location>
        <begin position="269"/>
        <end position="400"/>
    </location>
</feature>
<evidence type="ECO:0000313" key="5">
    <source>
        <dbReference type="EMBL" id="PIS17623.1"/>
    </source>
</evidence>
<proteinExistence type="inferred from homology"/>
<evidence type="ECO:0000259" key="4">
    <source>
        <dbReference type="Pfam" id="PF08245"/>
    </source>
</evidence>
<accession>A0A2H0WY80</accession>
<dbReference type="Gene3D" id="3.90.190.20">
    <property type="entry name" value="Mur ligase, C-terminal domain"/>
    <property type="match status" value="1"/>
</dbReference>
<dbReference type="AlphaFoldDB" id="A0A2H0WY80"/>
<dbReference type="NCBIfam" id="NF001126">
    <property type="entry name" value="PRK00139.1-4"/>
    <property type="match status" value="1"/>
</dbReference>
<keyword evidence="2" id="KW-0132">Cell division</keyword>
<comment type="pathway">
    <text evidence="2">Cell wall biogenesis; peptidoglycan biosynthesis.</text>
</comment>
<dbReference type="GO" id="GO:0071555">
    <property type="term" value="P:cell wall organization"/>
    <property type="evidence" value="ECO:0007669"/>
    <property type="project" value="UniProtKB-KW"/>
</dbReference>
<comment type="caution">
    <text evidence="5">The sequence shown here is derived from an EMBL/GenBank/DDBJ whole genome shotgun (WGS) entry which is preliminary data.</text>
</comment>
<dbReference type="Pfam" id="PF08245">
    <property type="entry name" value="Mur_ligase_M"/>
    <property type="match status" value="1"/>
</dbReference>
<organism evidence="5 6">
    <name type="scientific">Candidatus Collierbacteria bacterium CG09_land_8_20_14_0_10_46_12</name>
    <dbReference type="NCBI Taxonomy" id="1974533"/>
    <lineage>
        <taxon>Bacteria</taxon>
        <taxon>Candidatus Collieribacteriota</taxon>
    </lineage>
</organism>
<dbReference type="GO" id="GO:0005524">
    <property type="term" value="F:ATP binding"/>
    <property type="evidence" value="ECO:0007669"/>
    <property type="project" value="InterPro"/>
</dbReference>
<keyword evidence="2" id="KW-0131">Cell cycle</keyword>
<protein>
    <submittedName>
        <fullName evidence="5">UDP-N-acetylmuramoyl-L-alanyl-D-glutamate--2, 6-diaminopimelate ligase</fullName>
    </submittedName>
</protein>
<dbReference type="GO" id="GO:0008360">
    <property type="term" value="P:regulation of cell shape"/>
    <property type="evidence" value="ECO:0007669"/>
    <property type="project" value="UniProtKB-KW"/>
</dbReference>
<dbReference type="PANTHER" id="PTHR23135:SF4">
    <property type="entry name" value="UDP-N-ACETYLMURAMOYL-L-ALANYL-D-GLUTAMATE--2,6-DIAMINOPIMELATE LIGASE MURE HOMOLOG, CHLOROPLASTIC"/>
    <property type="match status" value="1"/>
</dbReference>
<dbReference type="SUPFAM" id="SSF53623">
    <property type="entry name" value="MurD-like peptide ligases, catalytic domain"/>
    <property type="match status" value="1"/>
</dbReference>
<feature type="domain" description="Mur ligase central" evidence="4">
    <location>
        <begin position="51"/>
        <end position="246"/>
    </location>
</feature>
<keyword evidence="2" id="KW-0133">Cell shape</keyword>
<sequence length="428" mass="48035">MNIKRLLIRLAHKLRPLLPQVVVNYLYHFPQAFLASRLYGNPAQDLEIIAVTGTDGKTTTATIIYHILKTAGKKVALISTVEAKVGRKSIKTGFHVTSPNPFALQKLLRRMRSQKIRYVVLEVTSHGLDQFRIYPIEPQIAVLTNITHEHLDYHPTFETYRNAKLKLFKHAKHAVVNKDIPIFAQINTALPNILFSTYSLHADSQMKPDSIEYQDDKTIFTLGNITYTLKLTGDYNLYNGLAAISTALLLDVPQSDIKRALLSFKGVKGRLEEVENKRGIHAYVDFAHTPNALLEVLTNLRSHKQPDEKLIVVFGAAGLRDASKRPLMGQAASQLADFVVITSEDPRFENSKDIAKEILSGVPSKKRKNVTIELDRAKAIDFAVNKLAKRGDWVVSCGKGHEESMNFDGFTESPWSDREALLTALNKK</sequence>
<dbReference type="GO" id="GO:0016881">
    <property type="term" value="F:acid-amino acid ligase activity"/>
    <property type="evidence" value="ECO:0007669"/>
    <property type="project" value="InterPro"/>
</dbReference>
<evidence type="ECO:0000256" key="1">
    <source>
        <dbReference type="ARBA" id="ARBA00005898"/>
    </source>
</evidence>
<dbReference type="Pfam" id="PF02875">
    <property type="entry name" value="Mur_ligase_C"/>
    <property type="match status" value="1"/>
</dbReference>
<keyword evidence="2" id="KW-0573">Peptidoglycan synthesis</keyword>
<name>A0A2H0WY80_9BACT</name>
<keyword evidence="5" id="KW-0436">Ligase</keyword>
<dbReference type="InterPro" id="IPR013221">
    <property type="entry name" value="Mur_ligase_cen"/>
</dbReference>
<dbReference type="InterPro" id="IPR004101">
    <property type="entry name" value="Mur_ligase_C"/>
</dbReference>
<dbReference type="GO" id="GO:0005737">
    <property type="term" value="C:cytoplasm"/>
    <property type="evidence" value="ECO:0007669"/>
    <property type="project" value="UniProtKB-SubCell"/>
</dbReference>
<dbReference type="GO" id="GO:0009252">
    <property type="term" value="P:peptidoglycan biosynthetic process"/>
    <property type="evidence" value="ECO:0007669"/>
    <property type="project" value="UniProtKB-UniPathway"/>
</dbReference>
<reference evidence="6" key="1">
    <citation type="submission" date="2017-09" db="EMBL/GenBank/DDBJ databases">
        <title>Depth-based differentiation of microbial function through sediment-hosted aquifers and enrichment of novel symbionts in the deep terrestrial subsurface.</title>
        <authorList>
            <person name="Probst A.J."/>
            <person name="Ladd B."/>
            <person name="Jarett J.K."/>
            <person name="Geller-Mcgrath D.E."/>
            <person name="Sieber C.M.K."/>
            <person name="Emerson J.B."/>
            <person name="Anantharaman K."/>
            <person name="Thomas B.C."/>
            <person name="Malmstrom R."/>
            <person name="Stieglmeier M."/>
            <person name="Klingl A."/>
            <person name="Woyke T."/>
            <person name="Ryan C.M."/>
            <person name="Banfield J.F."/>
        </authorList>
    </citation>
    <scope>NUCLEOTIDE SEQUENCE [LARGE SCALE GENOMIC DNA]</scope>
</reference>
<dbReference type="Gene3D" id="3.40.1190.10">
    <property type="entry name" value="Mur-like, catalytic domain"/>
    <property type="match status" value="1"/>
</dbReference>
<dbReference type="InterPro" id="IPR036615">
    <property type="entry name" value="Mur_ligase_C_dom_sf"/>
</dbReference>
<dbReference type="InterPro" id="IPR005761">
    <property type="entry name" value="UDP-N-AcMur-Glu-dNH2Pim_ligase"/>
</dbReference>
<gene>
    <name evidence="5" type="ORF">COT54_03640</name>
</gene>
<evidence type="ECO:0000256" key="2">
    <source>
        <dbReference type="RuleBase" id="RU004135"/>
    </source>
</evidence>
<dbReference type="EMBL" id="PEYY01000134">
    <property type="protein sequence ID" value="PIS17623.1"/>
    <property type="molecule type" value="Genomic_DNA"/>
</dbReference>
<dbReference type="GO" id="GO:0051301">
    <property type="term" value="P:cell division"/>
    <property type="evidence" value="ECO:0007669"/>
    <property type="project" value="UniProtKB-KW"/>
</dbReference>
<dbReference type="UniPathway" id="UPA00219"/>
<dbReference type="PANTHER" id="PTHR23135">
    <property type="entry name" value="MUR LIGASE FAMILY MEMBER"/>
    <property type="match status" value="1"/>
</dbReference>
<dbReference type="InterPro" id="IPR036565">
    <property type="entry name" value="Mur-like_cat_sf"/>
</dbReference>
<dbReference type="NCBIfam" id="TIGR01085">
    <property type="entry name" value="murE"/>
    <property type="match status" value="1"/>
</dbReference>
<comment type="similarity">
    <text evidence="1">Belongs to the MurCDEF family. MurE subfamily.</text>
</comment>
<evidence type="ECO:0000259" key="3">
    <source>
        <dbReference type="Pfam" id="PF02875"/>
    </source>
</evidence>